<dbReference type="PIRSF" id="PIRSF034961">
    <property type="entry name" value="UCP034961_SH3_2"/>
    <property type="match status" value="1"/>
</dbReference>
<name>A0ABP8ZPN7_9FLAO</name>
<dbReference type="Pfam" id="PF07653">
    <property type="entry name" value="SH3_2"/>
    <property type="match status" value="1"/>
</dbReference>
<proteinExistence type="predicted"/>
<gene>
    <name evidence="3" type="ORF">GCM10023230_08080</name>
</gene>
<keyword evidence="4" id="KW-1185">Reference proteome</keyword>
<keyword evidence="1" id="KW-0728">SH3 domain</keyword>
<dbReference type="EMBL" id="BAABIP010000007">
    <property type="protein sequence ID" value="GAA4761357.1"/>
    <property type="molecule type" value="Genomic_DNA"/>
</dbReference>
<dbReference type="PROSITE" id="PS50002">
    <property type="entry name" value="SH3"/>
    <property type="match status" value="1"/>
</dbReference>
<evidence type="ECO:0000313" key="3">
    <source>
        <dbReference type="EMBL" id="GAA4761357.1"/>
    </source>
</evidence>
<dbReference type="InterPro" id="IPR036028">
    <property type="entry name" value="SH3-like_dom_sf"/>
</dbReference>
<dbReference type="Gene3D" id="2.30.30.40">
    <property type="entry name" value="SH3 Domains"/>
    <property type="match status" value="1"/>
</dbReference>
<dbReference type="InterPro" id="IPR014593">
    <property type="entry name" value="UCP034961_SH3_2"/>
</dbReference>
<evidence type="ECO:0000256" key="1">
    <source>
        <dbReference type="ARBA" id="ARBA00022443"/>
    </source>
</evidence>
<protein>
    <submittedName>
        <fullName evidence="3">SH3 domain-containing protein</fullName>
    </submittedName>
</protein>
<dbReference type="Proteomes" id="UP001500141">
    <property type="component" value="Unassembled WGS sequence"/>
</dbReference>
<organism evidence="3 4">
    <name type="scientific">Flavobacterium hankyongi</name>
    <dbReference type="NCBI Taxonomy" id="1176532"/>
    <lineage>
        <taxon>Bacteria</taxon>
        <taxon>Pseudomonadati</taxon>
        <taxon>Bacteroidota</taxon>
        <taxon>Flavobacteriia</taxon>
        <taxon>Flavobacteriales</taxon>
        <taxon>Flavobacteriaceae</taxon>
        <taxon>Flavobacterium</taxon>
    </lineage>
</organism>
<dbReference type="InterPro" id="IPR001452">
    <property type="entry name" value="SH3_domain"/>
</dbReference>
<comment type="caution">
    <text evidence="3">The sequence shown here is derived from an EMBL/GenBank/DDBJ whole genome shotgun (WGS) entry which is preliminary data.</text>
</comment>
<dbReference type="RefSeq" id="WP_264544024.1">
    <property type="nucleotide sequence ID" value="NZ_BAABIP010000007.1"/>
</dbReference>
<feature type="domain" description="SH3" evidence="2">
    <location>
        <begin position="61"/>
        <end position="116"/>
    </location>
</feature>
<accession>A0ABP8ZPN7</accession>
<evidence type="ECO:0000313" key="4">
    <source>
        <dbReference type="Proteomes" id="UP001500141"/>
    </source>
</evidence>
<dbReference type="SMART" id="SM00326">
    <property type="entry name" value="SH3"/>
    <property type="match status" value="2"/>
</dbReference>
<dbReference type="Pfam" id="PF00018">
    <property type="entry name" value="SH3_1"/>
    <property type="match status" value="1"/>
</dbReference>
<sequence length="116" mass="13298">MEIATVIKSYQKQYLNPIQLSIGDTVVLGKEETEEKWKGWIWAESKNNSGWIPIQIISFSDDKKTGVILEDYSALELSVDLGDELQVLKSLNGWLWLKNLQTKEEGWIPSECIKIN</sequence>
<evidence type="ECO:0000259" key="2">
    <source>
        <dbReference type="PROSITE" id="PS50002"/>
    </source>
</evidence>
<dbReference type="SUPFAM" id="SSF50044">
    <property type="entry name" value="SH3-domain"/>
    <property type="match status" value="2"/>
</dbReference>
<reference evidence="4" key="1">
    <citation type="journal article" date="2019" name="Int. J. Syst. Evol. Microbiol.">
        <title>The Global Catalogue of Microorganisms (GCM) 10K type strain sequencing project: providing services to taxonomists for standard genome sequencing and annotation.</title>
        <authorList>
            <consortium name="The Broad Institute Genomics Platform"/>
            <consortium name="The Broad Institute Genome Sequencing Center for Infectious Disease"/>
            <person name="Wu L."/>
            <person name="Ma J."/>
        </authorList>
    </citation>
    <scope>NUCLEOTIDE SEQUENCE [LARGE SCALE GENOMIC DNA]</scope>
    <source>
        <strain evidence="4">JCM 18198</strain>
    </source>
</reference>